<organism evidence="1 2">
    <name type="scientific">Marisediminitalea aggregata</name>
    <dbReference type="NCBI Taxonomy" id="634436"/>
    <lineage>
        <taxon>Bacteria</taxon>
        <taxon>Pseudomonadati</taxon>
        <taxon>Pseudomonadota</taxon>
        <taxon>Gammaproteobacteria</taxon>
        <taxon>Alteromonadales</taxon>
        <taxon>Alteromonadaceae</taxon>
        <taxon>Marisediminitalea</taxon>
    </lineage>
</organism>
<dbReference type="RefSeq" id="WP_073319976.1">
    <property type="nucleotide sequence ID" value="NZ_FQWD01000002.1"/>
</dbReference>
<dbReference type="AlphaFoldDB" id="A0A1M5HE52"/>
<dbReference type="STRING" id="634436.SAMN05216361_1430"/>
<name>A0A1M5HE52_9ALTE</name>
<accession>A0A1M5HE52</accession>
<gene>
    <name evidence="1" type="ORF">SAMN05216361_1430</name>
</gene>
<sequence>MQQSKKLHKYTLQEDVHLLIGIKPPTDIITSDVSLLRGGRLIIKQGYQWDGPKCRGFWCKNAVRGALVHSVLYKLMQEQHIPTNCKDVADKTLLMQCIDDGTPSIVARLLYSMAKREKLTTSKQSPFKQTSTNSVNSSNC</sequence>
<evidence type="ECO:0000313" key="2">
    <source>
        <dbReference type="Proteomes" id="UP000184520"/>
    </source>
</evidence>
<protein>
    <submittedName>
        <fullName evidence="1">Uncharacterized protein</fullName>
    </submittedName>
</protein>
<keyword evidence="2" id="KW-1185">Reference proteome</keyword>
<evidence type="ECO:0000313" key="1">
    <source>
        <dbReference type="EMBL" id="SHG14102.1"/>
    </source>
</evidence>
<dbReference type="OrthoDB" id="8592135at2"/>
<proteinExistence type="predicted"/>
<dbReference type="Proteomes" id="UP000184520">
    <property type="component" value="Unassembled WGS sequence"/>
</dbReference>
<reference evidence="2" key="1">
    <citation type="submission" date="2016-11" db="EMBL/GenBank/DDBJ databases">
        <authorList>
            <person name="Varghese N."/>
            <person name="Submissions S."/>
        </authorList>
    </citation>
    <scope>NUCLEOTIDE SEQUENCE [LARGE SCALE GENOMIC DNA]</scope>
    <source>
        <strain evidence="2">CGMCC 1.8995</strain>
    </source>
</reference>
<dbReference type="EMBL" id="FQWD01000002">
    <property type="protein sequence ID" value="SHG14102.1"/>
    <property type="molecule type" value="Genomic_DNA"/>
</dbReference>